<gene>
    <name evidence="9" type="ORF">EGI31_14320</name>
</gene>
<comment type="cofactor">
    <cofactor evidence="1">
        <name>Mg(2+)</name>
        <dbReference type="ChEBI" id="CHEBI:18420"/>
    </cofactor>
</comment>
<dbReference type="CDD" id="cd18741">
    <property type="entry name" value="PIN_VapC4-5_FitB-like"/>
    <property type="match status" value="1"/>
</dbReference>
<dbReference type="PANTHER" id="PTHR33653:SF1">
    <property type="entry name" value="RIBONUCLEASE VAPC2"/>
    <property type="match status" value="1"/>
</dbReference>
<dbReference type="Proteomes" id="UP001204144">
    <property type="component" value="Unassembled WGS sequence"/>
</dbReference>
<evidence type="ECO:0000256" key="4">
    <source>
        <dbReference type="ARBA" id="ARBA00022723"/>
    </source>
</evidence>
<reference evidence="9 10" key="1">
    <citation type="submission" date="2018-11" db="EMBL/GenBank/DDBJ databases">
        <title>Novel bacteria species description.</title>
        <authorList>
            <person name="Han J.-H."/>
        </authorList>
    </citation>
    <scope>NUCLEOTIDE SEQUENCE [LARGE SCALE GENOMIC DNA]</scope>
    <source>
        <strain evidence="9 10">KCTC23259</strain>
    </source>
</reference>
<accession>A0AAE3KX59</accession>
<dbReference type="AlphaFoldDB" id="A0AAE3KX59"/>
<keyword evidence="10" id="KW-1185">Reference proteome</keyword>
<evidence type="ECO:0000256" key="2">
    <source>
        <dbReference type="ARBA" id="ARBA00022649"/>
    </source>
</evidence>
<protein>
    <submittedName>
        <fullName evidence="9">Type II toxin-antitoxin system VapC family toxin</fullName>
    </submittedName>
</protein>
<evidence type="ECO:0000256" key="5">
    <source>
        <dbReference type="ARBA" id="ARBA00022801"/>
    </source>
</evidence>
<dbReference type="RefSeq" id="WP_255037882.1">
    <property type="nucleotide sequence ID" value="NZ_RJUF01000068.1"/>
</dbReference>
<organism evidence="9 10">
    <name type="scientific">Lacihabitans soyangensis</name>
    <dbReference type="NCBI Taxonomy" id="869394"/>
    <lineage>
        <taxon>Bacteria</taxon>
        <taxon>Pseudomonadati</taxon>
        <taxon>Bacteroidota</taxon>
        <taxon>Cytophagia</taxon>
        <taxon>Cytophagales</taxon>
        <taxon>Leadbetterellaceae</taxon>
        <taxon>Lacihabitans</taxon>
    </lineage>
</organism>
<keyword evidence="6" id="KW-0460">Magnesium</keyword>
<dbReference type="EMBL" id="RJUF01000068">
    <property type="protein sequence ID" value="MCP9764125.1"/>
    <property type="molecule type" value="Genomic_DNA"/>
</dbReference>
<dbReference type="Gene3D" id="3.40.50.1010">
    <property type="entry name" value="5'-nuclease"/>
    <property type="match status" value="1"/>
</dbReference>
<dbReference type="Pfam" id="PF01850">
    <property type="entry name" value="PIN"/>
    <property type="match status" value="1"/>
</dbReference>
<dbReference type="InterPro" id="IPR050556">
    <property type="entry name" value="Type_II_TA_system_RNase"/>
</dbReference>
<feature type="domain" description="PIN" evidence="8">
    <location>
        <begin position="2"/>
        <end position="111"/>
    </location>
</feature>
<keyword evidence="2" id="KW-1277">Toxin-antitoxin system</keyword>
<comment type="caution">
    <text evidence="9">The sequence shown here is derived from an EMBL/GenBank/DDBJ whole genome shotgun (WGS) entry which is preliminary data.</text>
</comment>
<keyword evidence="5" id="KW-0378">Hydrolase</keyword>
<dbReference type="GO" id="GO:0004518">
    <property type="term" value="F:nuclease activity"/>
    <property type="evidence" value="ECO:0007669"/>
    <property type="project" value="UniProtKB-KW"/>
</dbReference>
<evidence type="ECO:0000256" key="1">
    <source>
        <dbReference type="ARBA" id="ARBA00001946"/>
    </source>
</evidence>
<evidence type="ECO:0000256" key="6">
    <source>
        <dbReference type="ARBA" id="ARBA00022842"/>
    </source>
</evidence>
<evidence type="ECO:0000259" key="8">
    <source>
        <dbReference type="Pfam" id="PF01850"/>
    </source>
</evidence>
<name>A0AAE3KX59_9BACT</name>
<keyword evidence="4" id="KW-0479">Metal-binding</keyword>
<evidence type="ECO:0000313" key="9">
    <source>
        <dbReference type="EMBL" id="MCP9764125.1"/>
    </source>
</evidence>
<dbReference type="SUPFAM" id="SSF88723">
    <property type="entry name" value="PIN domain-like"/>
    <property type="match status" value="1"/>
</dbReference>
<evidence type="ECO:0000256" key="7">
    <source>
        <dbReference type="ARBA" id="ARBA00038093"/>
    </source>
</evidence>
<keyword evidence="3" id="KW-0540">Nuclease</keyword>
<dbReference type="GO" id="GO:0016787">
    <property type="term" value="F:hydrolase activity"/>
    <property type="evidence" value="ECO:0007669"/>
    <property type="project" value="UniProtKB-KW"/>
</dbReference>
<sequence length="122" mass="13971">MVIFDTNILIEIYRGNESIKKEIYTHNFENVDISDITAAEFLIGARDKKELVLIKRALNFYNSIPINTSISELAVQLCEKFTLSHKPSIPDLLIAATSIHYKIPLFTLNKKDFVYLPNLTLI</sequence>
<evidence type="ECO:0000313" key="10">
    <source>
        <dbReference type="Proteomes" id="UP001204144"/>
    </source>
</evidence>
<comment type="similarity">
    <text evidence="7">Belongs to the PINc/VapC protein family.</text>
</comment>
<dbReference type="InterPro" id="IPR029060">
    <property type="entry name" value="PIN-like_dom_sf"/>
</dbReference>
<dbReference type="PANTHER" id="PTHR33653">
    <property type="entry name" value="RIBONUCLEASE VAPC2"/>
    <property type="match status" value="1"/>
</dbReference>
<dbReference type="GO" id="GO:0046872">
    <property type="term" value="F:metal ion binding"/>
    <property type="evidence" value="ECO:0007669"/>
    <property type="project" value="UniProtKB-KW"/>
</dbReference>
<dbReference type="InterPro" id="IPR002716">
    <property type="entry name" value="PIN_dom"/>
</dbReference>
<proteinExistence type="inferred from homology"/>
<evidence type="ECO:0000256" key="3">
    <source>
        <dbReference type="ARBA" id="ARBA00022722"/>
    </source>
</evidence>